<protein>
    <submittedName>
        <fullName evidence="1">OsmC-like protein</fullName>
    </submittedName>
</protein>
<dbReference type="InterPro" id="IPR052707">
    <property type="entry name" value="OsmC_Ohr_Peroxiredoxin"/>
</dbReference>
<dbReference type="InterPro" id="IPR003718">
    <property type="entry name" value="OsmC/Ohr_fam"/>
</dbReference>
<name>M6D267_9LEPT</name>
<dbReference type="InterPro" id="IPR036102">
    <property type="entry name" value="OsmC/Ohrsf"/>
</dbReference>
<reference evidence="1 2" key="1">
    <citation type="submission" date="2013-01" db="EMBL/GenBank/DDBJ databases">
        <authorList>
            <person name="Harkins D.M."/>
            <person name="Durkin A.S."/>
            <person name="Brinkac L.M."/>
            <person name="Haft D.H."/>
            <person name="Selengut J.D."/>
            <person name="Sanka R."/>
            <person name="DePew J."/>
            <person name="Purushe J."/>
            <person name="Galloway R.L."/>
            <person name="Vinetz J.M."/>
            <person name="Sutton G.G."/>
            <person name="Nierman W.C."/>
            <person name="Fouts D.E."/>
        </authorList>
    </citation>
    <scope>NUCLEOTIDE SEQUENCE [LARGE SCALE GENOMIC DNA]</scope>
    <source>
        <strain evidence="1 2">79601</strain>
    </source>
</reference>
<dbReference type="InterPro" id="IPR015946">
    <property type="entry name" value="KH_dom-like_a/b"/>
</dbReference>
<dbReference type="Pfam" id="PF02566">
    <property type="entry name" value="OsmC"/>
    <property type="match status" value="1"/>
</dbReference>
<dbReference type="PATRIC" id="fig|1218565.3.peg.72"/>
<proteinExistence type="predicted"/>
<evidence type="ECO:0000313" key="2">
    <source>
        <dbReference type="Proteomes" id="UP000011988"/>
    </source>
</evidence>
<dbReference type="PANTHER" id="PTHR42830">
    <property type="entry name" value="OSMOTICALLY INDUCIBLE FAMILY PROTEIN"/>
    <property type="match status" value="1"/>
</dbReference>
<dbReference type="Proteomes" id="UP000011988">
    <property type="component" value="Unassembled WGS sequence"/>
</dbReference>
<dbReference type="RefSeq" id="WP_020771757.1">
    <property type="nucleotide sequence ID" value="NZ_ANIK01000003.1"/>
</dbReference>
<dbReference type="EMBL" id="ANIK01000003">
    <property type="protein sequence ID" value="EMJ98024.1"/>
    <property type="molecule type" value="Genomic_DNA"/>
</dbReference>
<gene>
    <name evidence="1" type="ORF">LEP1GSC194_2386</name>
</gene>
<organism evidence="1 2">
    <name type="scientific">Leptospira alstonii serovar Sichuan str. 79601</name>
    <dbReference type="NCBI Taxonomy" id="1218565"/>
    <lineage>
        <taxon>Bacteria</taxon>
        <taxon>Pseudomonadati</taxon>
        <taxon>Spirochaetota</taxon>
        <taxon>Spirochaetia</taxon>
        <taxon>Leptospirales</taxon>
        <taxon>Leptospiraceae</taxon>
        <taxon>Leptospira</taxon>
    </lineage>
</organism>
<dbReference type="AlphaFoldDB" id="M6D267"/>
<dbReference type="OrthoDB" id="9795405at2"/>
<accession>M6D267</accession>
<dbReference type="PANTHER" id="PTHR42830:SF2">
    <property type="entry name" value="OSMC_OHR FAMILY PROTEIN"/>
    <property type="match status" value="1"/>
</dbReference>
<comment type="caution">
    <text evidence="1">The sequence shown here is derived from an EMBL/GenBank/DDBJ whole genome shotgun (WGS) entry which is preliminary data.</text>
</comment>
<sequence>MSEYKIGLLWKKGPEDFKYDSYDRTHSIQYEGGQKLYGSSTPETYGKAEYTNPEELLASSVCSCHFLTFLAVAAKSRFIVSDYQDNAVATLEKNEEGKMVVTKIELHPKITFEGEKIPDFETLVGLHEKAHKICFIANSIKTNVTIHPR</sequence>
<dbReference type="Gene3D" id="3.30.300.20">
    <property type="match status" value="1"/>
</dbReference>
<dbReference type="SUPFAM" id="SSF82784">
    <property type="entry name" value="OsmC-like"/>
    <property type="match status" value="1"/>
</dbReference>
<evidence type="ECO:0000313" key="1">
    <source>
        <dbReference type="EMBL" id="EMJ98024.1"/>
    </source>
</evidence>